<dbReference type="Pfam" id="PF14100">
    <property type="entry name" value="DUF6807"/>
    <property type="match status" value="1"/>
</dbReference>
<dbReference type="KEGG" id="agi:FSB73_15535"/>
<dbReference type="InterPro" id="IPR029475">
    <property type="entry name" value="DUF6807"/>
</dbReference>
<evidence type="ECO:0008006" key="3">
    <source>
        <dbReference type="Google" id="ProtNLM"/>
    </source>
</evidence>
<keyword evidence="2" id="KW-1185">Reference proteome</keyword>
<accession>A0A5B8VNB7</accession>
<proteinExistence type="predicted"/>
<dbReference type="OrthoDB" id="2540540at2"/>
<sequence>MGMKIILQAGITIGLISFALSGTAQRHRYTVTENKANNEIDIKIDGKLFTAYLYSDRLMKPVLYPITTANDDTITRGWPLAPRPLDHVDHPHHIGLWFNYESVNGLDFWNNSSAIAPEKKSHYGRIRHVHVDKITTGKDGATLQVSAFWENAAGKRLLKQQTKYVFAQLKNMRTIEMSVKLTALDKEVDFKDTKDGLIAIRMRTELEQPSTVREKYIDSSGHIATNKQTNQAVATGLYRSSAGVKGDAVWGSRAKWVALDGRLRNKDVSIVILDHPVNIGYPTYWHARGYGLFAANPLGQKVFSNGKEALNFSLKPGASAQFKYKVLITSPKHLTDQQITRAAQKFWNTKSF</sequence>
<dbReference type="EMBL" id="CP042434">
    <property type="protein sequence ID" value="QEC72879.1"/>
    <property type="molecule type" value="Genomic_DNA"/>
</dbReference>
<protein>
    <recommendedName>
        <fullName evidence="3">Methane oxygenase PmoA</fullName>
    </recommendedName>
</protein>
<dbReference type="AlphaFoldDB" id="A0A5B8VNB7"/>
<evidence type="ECO:0000313" key="1">
    <source>
        <dbReference type="EMBL" id="QEC72879.1"/>
    </source>
</evidence>
<gene>
    <name evidence="1" type="ORF">FSB73_15535</name>
</gene>
<name>A0A5B8VNB7_9BACT</name>
<reference evidence="1 2" key="1">
    <citation type="journal article" date="2017" name="Int. J. Syst. Evol. Microbiol.">
        <title>Arachidicoccus ginsenosidivorans sp. nov., with ginsenoside-converting activity isolated from ginseng cultivating soil.</title>
        <authorList>
            <person name="Siddiqi M.Z."/>
            <person name="Aslam Z."/>
            <person name="Im W.T."/>
        </authorList>
    </citation>
    <scope>NUCLEOTIDE SEQUENCE [LARGE SCALE GENOMIC DNA]</scope>
    <source>
        <strain evidence="1 2">Gsoil 809</strain>
    </source>
</reference>
<organism evidence="1 2">
    <name type="scientific">Arachidicoccus ginsenosidivorans</name>
    <dbReference type="NCBI Taxonomy" id="496057"/>
    <lineage>
        <taxon>Bacteria</taxon>
        <taxon>Pseudomonadati</taxon>
        <taxon>Bacteroidota</taxon>
        <taxon>Chitinophagia</taxon>
        <taxon>Chitinophagales</taxon>
        <taxon>Chitinophagaceae</taxon>
        <taxon>Arachidicoccus</taxon>
    </lineage>
</organism>
<dbReference type="Proteomes" id="UP000321291">
    <property type="component" value="Chromosome"/>
</dbReference>
<evidence type="ECO:0000313" key="2">
    <source>
        <dbReference type="Proteomes" id="UP000321291"/>
    </source>
</evidence>